<comment type="caution">
    <text evidence="1">The sequence shown here is derived from an EMBL/GenBank/DDBJ whole genome shotgun (WGS) entry which is preliminary data.</text>
</comment>
<dbReference type="EMBL" id="JABBWE010000056">
    <property type="protein sequence ID" value="KAG1789734.1"/>
    <property type="molecule type" value="Genomic_DNA"/>
</dbReference>
<keyword evidence="2" id="KW-1185">Reference proteome</keyword>
<reference evidence="1" key="1">
    <citation type="journal article" date="2020" name="New Phytol.">
        <title>Comparative genomics reveals dynamic genome evolution in host specialist ectomycorrhizal fungi.</title>
        <authorList>
            <person name="Lofgren L.A."/>
            <person name="Nguyen N.H."/>
            <person name="Vilgalys R."/>
            <person name="Ruytinx J."/>
            <person name="Liao H.L."/>
            <person name="Branco S."/>
            <person name="Kuo A."/>
            <person name="LaButti K."/>
            <person name="Lipzen A."/>
            <person name="Andreopoulos W."/>
            <person name="Pangilinan J."/>
            <person name="Riley R."/>
            <person name="Hundley H."/>
            <person name="Na H."/>
            <person name="Barry K."/>
            <person name="Grigoriev I.V."/>
            <person name="Stajich J.E."/>
            <person name="Kennedy P.G."/>
        </authorList>
    </citation>
    <scope>NUCLEOTIDE SEQUENCE</scope>
    <source>
        <strain evidence="1">S12</strain>
    </source>
</reference>
<protein>
    <submittedName>
        <fullName evidence="1">Uncharacterized protein</fullName>
    </submittedName>
</protein>
<dbReference type="GeneID" id="64594268"/>
<proteinExistence type="predicted"/>
<evidence type="ECO:0000313" key="1">
    <source>
        <dbReference type="EMBL" id="KAG1789734.1"/>
    </source>
</evidence>
<accession>A0A9P7AJN4</accession>
<sequence>MTDESEATRECALLATSFNTSCERMETPPLVYYAWMNLHWNSGAKTATATVELLERQNINTETHEKPFEALGEPQKGQIYYGHGDCIIQAEAFHAMMENGMVTVRFIA</sequence>
<organism evidence="1 2">
    <name type="scientific">Suillus plorans</name>
    <dbReference type="NCBI Taxonomy" id="116603"/>
    <lineage>
        <taxon>Eukaryota</taxon>
        <taxon>Fungi</taxon>
        <taxon>Dikarya</taxon>
        <taxon>Basidiomycota</taxon>
        <taxon>Agaricomycotina</taxon>
        <taxon>Agaricomycetes</taxon>
        <taxon>Agaricomycetidae</taxon>
        <taxon>Boletales</taxon>
        <taxon>Suillineae</taxon>
        <taxon>Suillaceae</taxon>
        <taxon>Suillus</taxon>
    </lineage>
</organism>
<name>A0A9P7AJN4_9AGAM</name>
<gene>
    <name evidence="1" type="ORF">HD556DRAFT_1311132</name>
</gene>
<dbReference type="RefSeq" id="XP_041156764.1">
    <property type="nucleotide sequence ID" value="XM_041300504.1"/>
</dbReference>
<dbReference type="Proteomes" id="UP000719766">
    <property type="component" value="Unassembled WGS sequence"/>
</dbReference>
<evidence type="ECO:0000313" key="2">
    <source>
        <dbReference type="Proteomes" id="UP000719766"/>
    </source>
</evidence>
<dbReference type="AlphaFoldDB" id="A0A9P7AJN4"/>